<feature type="compositionally biased region" description="Low complexity" evidence="1">
    <location>
        <begin position="137"/>
        <end position="155"/>
    </location>
</feature>
<dbReference type="Proteomes" id="UP001363151">
    <property type="component" value="Unassembled WGS sequence"/>
</dbReference>
<feature type="region of interest" description="Disordered" evidence="1">
    <location>
        <begin position="128"/>
        <end position="155"/>
    </location>
</feature>
<name>A0ABR1FZ75_AURAN</name>
<dbReference type="EMBL" id="JBBJCI010000181">
    <property type="protein sequence ID" value="KAK7241562.1"/>
    <property type="molecule type" value="Genomic_DNA"/>
</dbReference>
<sequence>MKVIIETWHKPLCLAPTLSSTRVSLTVEPTWKLVKLKRAVQALCRTRAGRTSLDPGRQVLSVKQEDEETGGLKRVVLEDDETTLLGFDVPDGAIVSLKVKAFEPKPVEDPPPWYNDFGREMSLTHSASELSLGGTMSRSGSLASLGASPSRTALR</sequence>
<evidence type="ECO:0008006" key="4">
    <source>
        <dbReference type="Google" id="ProtNLM"/>
    </source>
</evidence>
<dbReference type="InterPro" id="IPR029071">
    <property type="entry name" value="Ubiquitin-like_domsf"/>
</dbReference>
<organism evidence="2 3">
    <name type="scientific">Aureococcus anophagefferens</name>
    <name type="common">Harmful bloom alga</name>
    <dbReference type="NCBI Taxonomy" id="44056"/>
    <lineage>
        <taxon>Eukaryota</taxon>
        <taxon>Sar</taxon>
        <taxon>Stramenopiles</taxon>
        <taxon>Ochrophyta</taxon>
        <taxon>Pelagophyceae</taxon>
        <taxon>Pelagomonadales</taxon>
        <taxon>Pelagomonadaceae</taxon>
        <taxon>Aureococcus</taxon>
    </lineage>
</organism>
<protein>
    <recommendedName>
        <fullName evidence="4">Ubiquitin-like domain-containing protein</fullName>
    </recommendedName>
</protein>
<evidence type="ECO:0000256" key="1">
    <source>
        <dbReference type="SAM" id="MobiDB-lite"/>
    </source>
</evidence>
<proteinExistence type="predicted"/>
<accession>A0ABR1FZ75</accession>
<gene>
    <name evidence="2" type="ORF">SO694_0027506</name>
</gene>
<dbReference type="SUPFAM" id="SSF54236">
    <property type="entry name" value="Ubiquitin-like"/>
    <property type="match status" value="1"/>
</dbReference>
<evidence type="ECO:0000313" key="2">
    <source>
        <dbReference type="EMBL" id="KAK7241562.1"/>
    </source>
</evidence>
<reference evidence="2 3" key="1">
    <citation type="submission" date="2024-03" db="EMBL/GenBank/DDBJ databases">
        <title>Aureococcus anophagefferens CCMP1851 and Kratosvirus quantuckense: Draft genome of a second virus-susceptible host strain in the model system.</title>
        <authorList>
            <person name="Chase E."/>
            <person name="Truchon A.R."/>
            <person name="Schepens W."/>
            <person name="Wilhelm S.W."/>
        </authorList>
    </citation>
    <scope>NUCLEOTIDE SEQUENCE [LARGE SCALE GENOMIC DNA]</scope>
    <source>
        <strain evidence="2 3">CCMP1851</strain>
    </source>
</reference>
<evidence type="ECO:0000313" key="3">
    <source>
        <dbReference type="Proteomes" id="UP001363151"/>
    </source>
</evidence>
<comment type="caution">
    <text evidence="2">The sequence shown here is derived from an EMBL/GenBank/DDBJ whole genome shotgun (WGS) entry which is preliminary data.</text>
</comment>
<keyword evidence="3" id="KW-1185">Reference proteome</keyword>